<evidence type="ECO:0000313" key="2">
    <source>
        <dbReference type="EMBL" id="RHY94543.1"/>
    </source>
</evidence>
<name>A0A397ER99_APHAT</name>
<dbReference type="Gene3D" id="1.10.340.70">
    <property type="match status" value="1"/>
</dbReference>
<accession>A0A397ER99</accession>
<sequence length="145" mass="15872">MTKIVDSQVHAVGNGDFPDAELVEQQVEVYDVPVRKTATGAVWIPTSASDLHMRLFVVAHIGVGGHRGINTTKQILVDRSWWSDIASDVSYFVDRCLHGASTGKWLGSRCVGTCLRWPYKACYHVSGAAKVGGNAFDRPSSLQKR</sequence>
<reference evidence="2 3" key="1">
    <citation type="submission" date="2018-08" db="EMBL/GenBank/DDBJ databases">
        <title>Aphanomyces genome sequencing and annotation.</title>
        <authorList>
            <person name="Minardi D."/>
            <person name="Oidtmann B."/>
            <person name="Van Der Giezen M."/>
            <person name="Studholme D.J."/>
        </authorList>
    </citation>
    <scope>NUCLEOTIDE SEQUENCE [LARGE SCALE GENOMIC DNA]</scope>
    <source>
        <strain evidence="2 3">197901</strain>
    </source>
</reference>
<comment type="caution">
    <text evidence="2">The sequence shown here is derived from an EMBL/GenBank/DDBJ whole genome shotgun (WGS) entry which is preliminary data.</text>
</comment>
<dbReference type="InterPro" id="IPR041588">
    <property type="entry name" value="Integrase_H2C2"/>
</dbReference>
<dbReference type="Proteomes" id="UP000266196">
    <property type="component" value="Unassembled WGS sequence"/>
</dbReference>
<dbReference type="EMBL" id="QUTE01017083">
    <property type="protein sequence ID" value="RHY94543.1"/>
    <property type="molecule type" value="Genomic_DNA"/>
</dbReference>
<dbReference type="Pfam" id="PF17921">
    <property type="entry name" value="Integrase_H2C2"/>
    <property type="match status" value="1"/>
</dbReference>
<evidence type="ECO:0000313" key="3">
    <source>
        <dbReference type="Proteomes" id="UP000266196"/>
    </source>
</evidence>
<organism evidence="2 3">
    <name type="scientific">Aphanomyces astaci</name>
    <name type="common">Crayfish plague agent</name>
    <dbReference type="NCBI Taxonomy" id="112090"/>
    <lineage>
        <taxon>Eukaryota</taxon>
        <taxon>Sar</taxon>
        <taxon>Stramenopiles</taxon>
        <taxon>Oomycota</taxon>
        <taxon>Saprolegniomycetes</taxon>
        <taxon>Saprolegniales</taxon>
        <taxon>Verrucalvaceae</taxon>
        <taxon>Aphanomyces</taxon>
    </lineage>
</organism>
<feature type="domain" description="Integrase zinc-binding" evidence="1">
    <location>
        <begin position="52"/>
        <end position="97"/>
    </location>
</feature>
<protein>
    <recommendedName>
        <fullName evidence="1">Integrase zinc-binding domain-containing protein</fullName>
    </recommendedName>
</protein>
<proteinExistence type="predicted"/>
<gene>
    <name evidence="2" type="ORF">DYB31_013211</name>
</gene>
<dbReference type="AlphaFoldDB" id="A0A397ER99"/>
<evidence type="ECO:0000259" key="1">
    <source>
        <dbReference type="Pfam" id="PF17921"/>
    </source>
</evidence>